<dbReference type="Pfam" id="PF21117">
    <property type="entry name" value="MRB1590_C"/>
    <property type="match status" value="1"/>
</dbReference>
<dbReference type="EMBL" id="JASMQC010000011">
    <property type="protein sequence ID" value="KAK1941796.1"/>
    <property type="molecule type" value="Genomic_DNA"/>
</dbReference>
<dbReference type="InterPro" id="IPR049069">
    <property type="entry name" value="MRB1590-like_C"/>
</dbReference>
<evidence type="ECO:0000313" key="2">
    <source>
        <dbReference type="EMBL" id="KAK1941796.1"/>
    </source>
</evidence>
<dbReference type="InterPro" id="IPR019195">
    <property type="entry name" value="ABC_ATPase_put"/>
</dbReference>
<evidence type="ECO:0000259" key="1">
    <source>
        <dbReference type="Pfam" id="PF21117"/>
    </source>
</evidence>
<evidence type="ECO:0000313" key="3">
    <source>
        <dbReference type="Proteomes" id="UP001259832"/>
    </source>
</evidence>
<dbReference type="PANTHER" id="PTHR38149">
    <property type="entry name" value="ATPASE"/>
    <property type="match status" value="1"/>
</dbReference>
<feature type="domain" description="MRB1590-like C-terminal" evidence="1">
    <location>
        <begin position="4"/>
        <end position="87"/>
    </location>
</feature>
<keyword evidence="3" id="KW-1185">Reference proteome</keyword>
<dbReference type="PANTHER" id="PTHR38149:SF1">
    <property type="entry name" value="ATPASE"/>
    <property type="match status" value="1"/>
</dbReference>
<dbReference type="Proteomes" id="UP001259832">
    <property type="component" value="Unassembled WGS sequence"/>
</dbReference>
<gene>
    <name evidence="2" type="ORF">P3T76_006860</name>
</gene>
<dbReference type="AlphaFoldDB" id="A0AAD9LMU8"/>
<organism evidence="2 3">
    <name type="scientific">Phytophthora citrophthora</name>
    <dbReference type="NCBI Taxonomy" id="4793"/>
    <lineage>
        <taxon>Eukaryota</taxon>
        <taxon>Sar</taxon>
        <taxon>Stramenopiles</taxon>
        <taxon>Oomycota</taxon>
        <taxon>Peronosporomycetes</taxon>
        <taxon>Peronosporales</taxon>
        <taxon>Peronosporaceae</taxon>
        <taxon>Phytophthora</taxon>
    </lineage>
</organism>
<proteinExistence type="predicted"/>
<accession>A0AAD9LMU8</accession>
<reference evidence="2" key="1">
    <citation type="submission" date="2023-08" db="EMBL/GenBank/DDBJ databases">
        <title>Reference Genome Resource for the Citrus Pathogen Phytophthora citrophthora.</title>
        <authorList>
            <person name="Moller H."/>
            <person name="Coetzee B."/>
            <person name="Rose L.J."/>
            <person name="Van Niekerk J.M."/>
        </authorList>
    </citation>
    <scope>NUCLEOTIDE SEQUENCE</scope>
    <source>
        <strain evidence="2">STE-U-9442</strain>
    </source>
</reference>
<comment type="caution">
    <text evidence="2">The sequence shown here is derived from an EMBL/GenBank/DDBJ whole genome shotgun (WGS) entry which is preliminary data.</text>
</comment>
<protein>
    <recommendedName>
        <fullName evidence="1">MRB1590-like C-terminal domain-containing protein</fullName>
    </recommendedName>
</protein>
<name>A0AAD9LMU8_9STRA</name>
<sequence>MLVDLDLSCVEQIVEASQVRAIADAIQKARSFMNGERTLEEVLDKLDSEMDRTGLDAVGFHNKSGFYTRPRKLELAAAINRLRTATMTQ</sequence>